<dbReference type="PANTHER" id="PTHR47810">
    <property type="entry name" value="DNA LIGASE"/>
    <property type="match status" value="1"/>
</dbReference>
<evidence type="ECO:0000313" key="8">
    <source>
        <dbReference type="EMBL" id="RNF05356.1"/>
    </source>
</evidence>
<evidence type="ECO:0000256" key="2">
    <source>
        <dbReference type="ARBA" id="ARBA00022598"/>
    </source>
</evidence>
<dbReference type="OrthoDB" id="411785at2759"/>
<evidence type="ECO:0000256" key="1">
    <source>
        <dbReference type="ARBA" id="ARBA00001968"/>
    </source>
</evidence>
<dbReference type="SUPFAM" id="SSF50249">
    <property type="entry name" value="Nucleic acid-binding proteins"/>
    <property type="match status" value="1"/>
</dbReference>
<keyword evidence="4" id="KW-0227">DNA damage</keyword>
<dbReference type="Proteomes" id="UP000283634">
    <property type="component" value="Unassembled WGS sequence"/>
</dbReference>
<dbReference type="GO" id="GO:0006260">
    <property type="term" value="P:DNA replication"/>
    <property type="evidence" value="ECO:0007669"/>
    <property type="project" value="UniProtKB-KW"/>
</dbReference>
<evidence type="ECO:0000256" key="3">
    <source>
        <dbReference type="ARBA" id="ARBA00022705"/>
    </source>
</evidence>
<dbReference type="VEuPathDB" id="TriTrypDB:TRSC58_04338"/>
<name>A0A3S5IR98_TRYRA</name>
<dbReference type="SUPFAM" id="SSF56091">
    <property type="entry name" value="DNA ligase/mRNA capping enzyme, catalytic domain"/>
    <property type="match status" value="1"/>
</dbReference>
<dbReference type="InterPro" id="IPR012310">
    <property type="entry name" value="DNA_ligase_ATP-dep_cent"/>
</dbReference>
<dbReference type="RefSeq" id="XP_029238633.1">
    <property type="nucleotide sequence ID" value="XM_029381478.1"/>
</dbReference>
<dbReference type="InterPro" id="IPR025487">
    <property type="entry name" value="DUF4379"/>
</dbReference>
<evidence type="ECO:0000313" key="9">
    <source>
        <dbReference type="Proteomes" id="UP000283634"/>
    </source>
</evidence>
<keyword evidence="3" id="KW-0235">DNA replication</keyword>
<dbReference type="GeneID" id="40328488"/>
<evidence type="ECO:0000256" key="5">
    <source>
        <dbReference type="ARBA" id="ARBA00023204"/>
    </source>
</evidence>
<evidence type="ECO:0000256" key="4">
    <source>
        <dbReference type="ARBA" id="ARBA00022763"/>
    </source>
</evidence>
<dbReference type="InterPro" id="IPR029319">
    <property type="entry name" value="DNA_ligase_OB"/>
</dbReference>
<dbReference type="InterPro" id="IPR050326">
    <property type="entry name" value="NAD_dep_DNA_ligaseB"/>
</dbReference>
<reference evidence="8 9" key="1">
    <citation type="journal article" date="2018" name="BMC Genomics">
        <title>Genomic comparison of Trypanosoma conorhini and Trypanosoma rangeli to Trypanosoma cruzi strains of high and low virulence.</title>
        <authorList>
            <person name="Bradwell K.R."/>
            <person name="Koparde V.N."/>
            <person name="Matveyev A.V."/>
            <person name="Serrano M.G."/>
            <person name="Alves J.M."/>
            <person name="Parikh H."/>
            <person name="Huang B."/>
            <person name="Lee V."/>
            <person name="Espinosa-Alvarez O."/>
            <person name="Ortiz P.A."/>
            <person name="Costa-Martins A.G."/>
            <person name="Teixeira M.M."/>
            <person name="Buck G.A."/>
        </authorList>
    </citation>
    <scope>NUCLEOTIDE SEQUENCE [LARGE SCALE GENOMIC DNA]</scope>
    <source>
        <strain evidence="8 9">AM80</strain>
    </source>
</reference>
<comment type="caution">
    <text evidence="8">The sequence shown here is derived from an EMBL/GenBank/DDBJ whole genome shotgun (WGS) entry which is preliminary data.</text>
</comment>
<dbReference type="PANTHER" id="PTHR47810:SF1">
    <property type="entry name" value="DNA LIGASE B"/>
    <property type="match status" value="1"/>
</dbReference>
<feature type="chain" id="PRO_5018680766" evidence="6">
    <location>
        <begin position="23"/>
        <end position="488"/>
    </location>
</feature>
<dbReference type="OMA" id="FECCDDA"/>
<dbReference type="Gene3D" id="3.30.470.30">
    <property type="entry name" value="DNA ligase/mRNA capping enzyme"/>
    <property type="match status" value="1"/>
</dbReference>
<comment type="cofactor">
    <cofactor evidence="1">
        <name>a divalent metal cation</name>
        <dbReference type="ChEBI" id="CHEBI:60240"/>
    </cofactor>
</comment>
<dbReference type="EC" id="6.5.1.1" evidence="8"/>
<keyword evidence="9" id="KW-1185">Reference proteome</keyword>
<gene>
    <name evidence="8" type="ORF">TraAM80_04555</name>
</gene>
<evidence type="ECO:0000256" key="6">
    <source>
        <dbReference type="SAM" id="SignalP"/>
    </source>
</evidence>
<keyword evidence="6" id="KW-0732">Signal</keyword>
<feature type="domain" description="ATP-dependent DNA ligase family profile" evidence="7">
    <location>
        <begin position="263"/>
        <end position="427"/>
    </location>
</feature>
<dbReference type="Pfam" id="PF01068">
    <property type="entry name" value="DNA_ligase_A_M"/>
    <property type="match status" value="1"/>
</dbReference>
<dbReference type="Pfam" id="PF14743">
    <property type="entry name" value="DNA_ligase_OB_2"/>
    <property type="match status" value="1"/>
</dbReference>
<dbReference type="GO" id="GO:0006310">
    <property type="term" value="P:DNA recombination"/>
    <property type="evidence" value="ECO:0007669"/>
    <property type="project" value="InterPro"/>
</dbReference>
<dbReference type="Pfam" id="PF14311">
    <property type="entry name" value="DUF4379"/>
    <property type="match status" value="1"/>
</dbReference>
<dbReference type="GO" id="GO:0003910">
    <property type="term" value="F:DNA ligase (ATP) activity"/>
    <property type="evidence" value="ECO:0007669"/>
    <property type="project" value="UniProtKB-EC"/>
</dbReference>
<proteinExistence type="predicted"/>
<dbReference type="Gene3D" id="2.40.50.140">
    <property type="entry name" value="Nucleic acid-binding proteins"/>
    <property type="match status" value="1"/>
</dbReference>
<dbReference type="AlphaFoldDB" id="A0A3S5IR98"/>
<dbReference type="InterPro" id="IPR012340">
    <property type="entry name" value="NA-bd_OB-fold"/>
</dbReference>
<keyword evidence="5" id="KW-0234">DNA repair</keyword>
<dbReference type="PROSITE" id="PS50160">
    <property type="entry name" value="DNA_LIGASE_A3"/>
    <property type="match status" value="1"/>
</dbReference>
<dbReference type="GO" id="GO:0006281">
    <property type="term" value="P:DNA repair"/>
    <property type="evidence" value="ECO:0007669"/>
    <property type="project" value="UniProtKB-KW"/>
</dbReference>
<sequence>MRASHSCLSSILAASMCLLARATRTPSATPRSCNLSIFHPAIARTWMTAAANKLLQPQHVLPTSRKLVWWCCPHCSHEYHKRIDLHVAAGGVCPECHRVPTLPRKGDSAAAALILPLVKHRCRPDNSLSVLAAANANRVKSSIADDGYLRVVETRNLQPMLARNFEKESDRIHDDEVLFASPKLDGVRCIVAWNARERRPCFFSRSGTLFECCDHRIEPALRPLFEKDPNLVLDGELYNHTVDDFEQLISAIRTTRDRCTPAIASLQGKLQYHTFDLMYASALPDMSVVPFSERYEHLSSLISSLGAAKGQRQEEAVVLVPAIQITKPKIARVLRLTIADGYEGIIVRRDGVVGVNEKDGCCDSGAAGGLRKATSRRTLVGYAHGVRSPNLLKYKIMQDAEYVIVSGVEGRGKWKGRLGAFVCSTKRGHHFTVAPATTEQTKKDMWRRLTQYRGKMLTVQYQELSSNGVPRFPIGKCVRGSKDGKDWI</sequence>
<dbReference type="CDD" id="cd08041">
    <property type="entry name" value="OBF_kDNA_ligase_like"/>
    <property type="match status" value="1"/>
</dbReference>
<accession>A0A3S5IR98</accession>
<keyword evidence="2 8" id="KW-0436">Ligase</keyword>
<organism evidence="8 9">
    <name type="scientific">Trypanosoma rangeli</name>
    <dbReference type="NCBI Taxonomy" id="5698"/>
    <lineage>
        <taxon>Eukaryota</taxon>
        <taxon>Discoba</taxon>
        <taxon>Euglenozoa</taxon>
        <taxon>Kinetoplastea</taxon>
        <taxon>Metakinetoplastina</taxon>
        <taxon>Trypanosomatida</taxon>
        <taxon>Trypanosomatidae</taxon>
        <taxon>Trypanosoma</taxon>
        <taxon>Herpetosoma</taxon>
    </lineage>
</organism>
<feature type="signal peptide" evidence="6">
    <location>
        <begin position="1"/>
        <end position="22"/>
    </location>
</feature>
<protein>
    <submittedName>
        <fullName evidence="8">DNA ligase</fullName>
        <ecNumber evidence="8">6.5.1.1</ecNumber>
    </submittedName>
</protein>
<dbReference type="EMBL" id="MKGL01000136">
    <property type="protein sequence ID" value="RNF05356.1"/>
    <property type="molecule type" value="Genomic_DNA"/>
</dbReference>
<evidence type="ECO:0000259" key="7">
    <source>
        <dbReference type="PROSITE" id="PS50160"/>
    </source>
</evidence>
<dbReference type="GO" id="GO:0005524">
    <property type="term" value="F:ATP binding"/>
    <property type="evidence" value="ECO:0007669"/>
    <property type="project" value="InterPro"/>
</dbReference>